<dbReference type="SUPFAM" id="SSF52518">
    <property type="entry name" value="Thiamin diphosphate-binding fold (THDP-binding)"/>
    <property type="match status" value="2"/>
</dbReference>
<gene>
    <name evidence="10" type="ORF">OJ16_12665</name>
</gene>
<evidence type="ECO:0000313" key="10">
    <source>
        <dbReference type="EMBL" id="KII76969.1"/>
    </source>
</evidence>
<protein>
    <recommendedName>
        <fullName evidence="5">2-oxoglutarate dehydrogenase E1 component</fullName>
        <ecNumber evidence="4">1.2.4.2</ecNumber>
    </recommendedName>
    <alternativeName>
        <fullName evidence="8">Alpha-ketoglutarate dehydrogenase</fullName>
    </alternativeName>
</protein>
<dbReference type="NCBIfam" id="NF008907">
    <property type="entry name" value="PRK12270.1"/>
    <property type="match status" value="1"/>
</dbReference>
<dbReference type="Pfam" id="PF16870">
    <property type="entry name" value="OxoGdeHyase_C"/>
    <property type="match status" value="1"/>
</dbReference>
<dbReference type="NCBIfam" id="NF006914">
    <property type="entry name" value="PRK09404.1"/>
    <property type="match status" value="1"/>
</dbReference>
<evidence type="ECO:0000313" key="11">
    <source>
        <dbReference type="Proteomes" id="UP000031672"/>
    </source>
</evidence>
<dbReference type="STRING" id="1461322.OJ16_12665"/>
<dbReference type="Proteomes" id="UP000031672">
    <property type="component" value="Unassembled WGS sequence"/>
</dbReference>
<dbReference type="GO" id="GO:0004591">
    <property type="term" value="F:oxoglutarate dehydrogenase (succinyl-transferring) activity"/>
    <property type="evidence" value="ECO:0007669"/>
    <property type="project" value="UniProtKB-EC"/>
</dbReference>
<keyword evidence="6" id="KW-0560">Oxidoreductase</keyword>
<evidence type="ECO:0000256" key="7">
    <source>
        <dbReference type="ARBA" id="ARBA00023052"/>
    </source>
</evidence>
<dbReference type="Pfam" id="PF16078">
    <property type="entry name" value="2-oxogl_dehyd_N"/>
    <property type="match status" value="1"/>
</dbReference>
<dbReference type="EMBL" id="JTKH01000023">
    <property type="protein sequence ID" value="KII76969.1"/>
    <property type="molecule type" value="Genomic_DNA"/>
</dbReference>
<dbReference type="Gene3D" id="3.40.50.12470">
    <property type="match status" value="1"/>
</dbReference>
<evidence type="ECO:0000256" key="3">
    <source>
        <dbReference type="ARBA" id="ARBA00006936"/>
    </source>
</evidence>
<dbReference type="Pfam" id="PF00676">
    <property type="entry name" value="E1_dh"/>
    <property type="match status" value="1"/>
</dbReference>
<dbReference type="PANTHER" id="PTHR23152:SF4">
    <property type="entry name" value="2-OXOADIPATE DEHYDROGENASE COMPLEX COMPONENT E1"/>
    <property type="match status" value="1"/>
</dbReference>
<accession>A0A0C2NKF4</accession>
<dbReference type="EC" id="1.2.4.2" evidence="4"/>
<evidence type="ECO:0000256" key="5">
    <source>
        <dbReference type="ARBA" id="ARBA00013321"/>
    </source>
</evidence>
<dbReference type="InterPro" id="IPR032106">
    <property type="entry name" value="2-oxogl_dehyd_N"/>
</dbReference>
<evidence type="ECO:0000259" key="9">
    <source>
        <dbReference type="SMART" id="SM00861"/>
    </source>
</evidence>
<reference evidence="10 11" key="1">
    <citation type="submission" date="2014-11" db="EMBL/GenBank/DDBJ databases">
        <title>Draft Genome Sequence of Vibrio piscirenalis strains CECT 8603T and CECT 8604, two marine Gammaproteobacterium isolated from cultured gilthead sea bream (Sparus aurata).</title>
        <authorList>
            <person name="Arahal D.R."/>
            <person name="Rodrigo-Torres L."/>
            <person name="Lucena T."/>
            <person name="Pujalte M.J."/>
        </authorList>
    </citation>
    <scope>NUCLEOTIDE SEQUENCE [LARGE SCALE GENOMIC DNA]</scope>
    <source>
        <strain evidence="10 11">DCR 1-4-2</strain>
    </source>
</reference>
<dbReference type="CDD" id="cd02016">
    <property type="entry name" value="TPP_E1_OGDC_like"/>
    <property type="match status" value="1"/>
</dbReference>
<keyword evidence="11" id="KW-1185">Reference proteome</keyword>
<evidence type="ECO:0000256" key="2">
    <source>
        <dbReference type="ARBA" id="ARBA00003906"/>
    </source>
</evidence>
<dbReference type="SMART" id="SM00861">
    <property type="entry name" value="Transket_pyr"/>
    <property type="match status" value="1"/>
</dbReference>
<dbReference type="Gene3D" id="3.40.50.11610">
    <property type="entry name" value="Multifunctional 2-oxoglutarate metabolism enzyme, C-terminal domain"/>
    <property type="match status" value="1"/>
</dbReference>
<dbReference type="InterPro" id="IPR001017">
    <property type="entry name" value="DH_E1"/>
</dbReference>
<dbReference type="InterPro" id="IPR011603">
    <property type="entry name" value="2oxoglutarate_DH_E1"/>
</dbReference>
<dbReference type="AlphaFoldDB" id="A0A0C2JGA0"/>
<dbReference type="FunFam" id="1.10.287.1150:FF:000004">
    <property type="entry name" value="2-oxoglutarate dehydrogenase E1 component"/>
    <property type="match status" value="1"/>
</dbReference>
<comment type="similarity">
    <text evidence="3">Belongs to the alpha-ketoglutarate dehydrogenase family.</text>
</comment>
<dbReference type="PANTHER" id="PTHR23152">
    <property type="entry name" value="2-OXOGLUTARATE DEHYDROGENASE"/>
    <property type="match status" value="1"/>
</dbReference>
<organism evidence="10 11">
    <name type="scientific">Vibrio renipiscarius</name>
    <dbReference type="NCBI Taxonomy" id="1461322"/>
    <lineage>
        <taxon>Bacteria</taxon>
        <taxon>Pseudomonadati</taxon>
        <taxon>Pseudomonadota</taxon>
        <taxon>Gammaproteobacteria</taxon>
        <taxon>Vibrionales</taxon>
        <taxon>Vibrionaceae</taxon>
        <taxon>Vibrio</taxon>
    </lineage>
</organism>
<comment type="cofactor">
    <cofactor evidence="1">
        <name>thiamine diphosphate</name>
        <dbReference type="ChEBI" id="CHEBI:58937"/>
    </cofactor>
</comment>
<dbReference type="OrthoDB" id="9759785at2"/>
<keyword evidence="7" id="KW-0786">Thiamine pyrophosphate</keyword>
<comment type="function">
    <text evidence="2">E1 component of the 2-oxoglutarate dehydrogenase (OGDH) complex which catalyzes the decarboxylation of 2-oxoglutarate, the first step in the conversion of 2-oxoglutarate to succinyl-CoA and CO(2).</text>
</comment>
<evidence type="ECO:0000256" key="1">
    <source>
        <dbReference type="ARBA" id="ARBA00001964"/>
    </source>
</evidence>
<dbReference type="GO" id="GO:0006099">
    <property type="term" value="P:tricarboxylic acid cycle"/>
    <property type="evidence" value="ECO:0007669"/>
    <property type="project" value="TreeGrafter"/>
</dbReference>
<accession>A0A0C2JGA0</accession>
<dbReference type="GO" id="GO:0030976">
    <property type="term" value="F:thiamine pyrophosphate binding"/>
    <property type="evidence" value="ECO:0007669"/>
    <property type="project" value="InterPro"/>
</dbReference>
<proteinExistence type="inferred from homology"/>
<feature type="domain" description="Transketolase-like pyrimidine-binding" evidence="9">
    <location>
        <begin position="594"/>
        <end position="787"/>
    </location>
</feature>
<dbReference type="Pfam" id="PF02779">
    <property type="entry name" value="Transket_pyr"/>
    <property type="match status" value="1"/>
</dbReference>
<dbReference type="Gene3D" id="1.10.287.1150">
    <property type="entry name" value="TPP helical domain"/>
    <property type="match status" value="1"/>
</dbReference>
<dbReference type="RefSeq" id="WP_040991227.1">
    <property type="nucleotide sequence ID" value="NZ_JTKH01000023.1"/>
</dbReference>
<evidence type="ECO:0000256" key="8">
    <source>
        <dbReference type="ARBA" id="ARBA00030680"/>
    </source>
</evidence>
<dbReference type="GO" id="GO:0045252">
    <property type="term" value="C:oxoglutarate dehydrogenase complex"/>
    <property type="evidence" value="ECO:0007669"/>
    <property type="project" value="TreeGrafter"/>
</dbReference>
<dbReference type="FunFam" id="3.40.50.970:FF:000014">
    <property type="entry name" value="2-oxoglutarate dehydrogenase E1 component"/>
    <property type="match status" value="1"/>
</dbReference>
<dbReference type="Gene3D" id="3.40.50.970">
    <property type="match status" value="1"/>
</dbReference>
<evidence type="ECO:0000256" key="6">
    <source>
        <dbReference type="ARBA" id="ARBA00023002"/>
    </source>
</evidence>
<dbReference type="GO" id="GO:0005829">
    <property type="term" value="C:cytosol"/>
    <property type="evidence" value="ECO:0007669"/>
    <property type="project" value="TreeGrafter"/>
</dbReference>
<dbReference type="NCBIfam" id="TIGR00239">
    <property type="entry name" value="2oxo_dh_E1"/>
    <property type="match status" value="1"/>
</dbReference>
<dbReference type="InterPro" id="IPR042179">
    <property type="entry name" value="KGD_C_sf"/>
</dbReference>
<dbReference type="InterPro" id="IPR029061">
    <property type="entry name" value="THDP-binding"/>
</dbReference>
<evidence type="ECO:0000256" key="4">
    <source>
        <dbReference type="ARBA" id="ARBA00012280"/>
    </source>
</evidence>
<dbReference type="InterPro" id="IPR031717">
    <property type="entry name" value="ODO-1/KGD_C"/>
</dbReference>
<dbReference type="InterPro" id="IPR005475">
    <property type="entry name" value="Transketolase-like_Pyr-bd"/>
</dbReference>
<dbReference type="FunFam" id="3.40.50.11610:FF:000001">
    <property type="entry name" value="2-oxoglutarate dehydrogenase E1 component"/>
    <property type="match status" value="1"/>
</dbReference>
<dbReference type="PIRSF" id="PIRSF000157">
    <property type="entry name" value="Oxoglu_dh_E1"/>
    <property type="match status" value="1"/>
</dbReference>
<sequence>MHNGVMKAWLESSHLAGANATYVEDLYELYLSDPDLVSEEWIRVFEGLPKPTQDVVEQPHSRVRDYFRRLAQETKHYNVQVSDPDVDAKQVKVLQLINAYRFRGHEAAELDPLGLWNRPPVLELAPSYHNLTDDDLEETFNVGSFAIGQETMRLKDILSSLKQIYCGSIGAEYMHIIDTEQKRWIQQRLEPVVGKPQFTAEEKREFLDELTAAEGLERYLGAKFPGAKRFSLEGGDAMIPMMKELIRHAGKSGMREVVIGMAHRGRLNMLVNVLGKKPQDLFDEFAGKHGESWGTGDVKYHQGFSADFATPGGDVHLALAFNPSHLEIVNPVVMGSVRARQDRLGDRDGSTVLPITIHGDSAIAGQGVVAETFNMSQARGYRVGGTVRVVVNNQVGFTTSNPRDMRSTMYCTDIAKMVQAPIFHVNADDPEAVAFVTRIALDYRNEFKRDVVIDLVCYRRHGHNEADEPNATQPLMYQKIKKHPTPRKLYADVLIERGDYDIETATQMVNEYRDALDRGEVVVKEWRPMALHSVDWSPYLGHDWDTQWNSQYGKERLLELGHRLCQVPESHKLQSRVNKLYNDRISMMNGEKAVDWGMAETLAYATLVDDGKRIRISGQDAGRGTFFHRHSVLHNQTDASTYIPLANVHDKQGPFQVIDSVLSEEAVLAFEYGYATAEPGGLTIWEAQFGDFANGAQVVIDQFISSGEQKWARLCGLTMLLPHGYEGQGPEHSSARLERYLQLCAEQNMQVVVPSTPAQVYHMIRRQVVRPMRRPLIVMSPKSLLRHPLCTSSLEDLSDGTFLPAIPEIDALDASQVKRVVFCSGKVYYDLLEQRRKDERNNVAIVRIEQLYPFPLEEVKAAIEAYSNVEDFVWCQEEPQNQGAWYCSQHNFIAAIPAGKALKYAGRPASASPAVGYMSVHLKQQKALVEEALIIGVNTSDSKTANKELEV</sequence>
<name>A0A0C2JGA0_9VIBR</name>
<comment type="caution">
    <text evidence="10">The sequence shown here is derived from an EMBL/GenBank/DDBJ whole genome shotgun (WGS) entry which is preliminary data.</text>
</comment>